<dbReference type="InterPro" id="IPR010730">
    <property type="entry name" value="HET"/>
</dbReference>
<proteinExistence type="predicted"/>
<evidence type="ECO:0000259" key="1">
    <source>
        <dbReference type="Pfam" id="PF06985"/>
    </source>
</evidence>
<gene>
    <name evidence="2" type="ORF">QBC38DRAFT_233421</name>
</gene>
<evidence type="ECO:0000313" key="3">
    <source>
        <dbReference type="Proteomes" id="UP001301958"/>
    </source>
</evidence>
<dbReference type="PANTHER" id="PTHR24148">
    <property type="entry name" value="ANKYRIN REPEAT DOMAIN-CONTAINING PROTEIN 39 HOMOLOG-RELATED"/>
    <property type="match status" value="1"/>
</dbReference>
<evidence type="ECO:0000313" key="2">
    <source>
        <dbReference type="EMBL" id="KAK4226288.1"/>
    </source>
</evidence>
<dbReference type="Pfam" id="PF26639">
    <property type="entry name" value="Het-6_barrel"/>
    <property type="match status" value="1"/>
</dbReference>
<protein>
    <submittedName>
        <fullName evidence="2">HET-domain-containing protein</fullName>
    </submittedName>
</protein>
<comment type="caution">
    <text evidence="2">The sequence shown here is derived from an EMBL/GenBank/DDBJ whole genome shotgun (WGS) entry which is preliminary data.</text>
</comment>
<accession>A0AAN7BMX2</accession>
<feature type="domain" description="Heterokaryon incompatibility" evidence="1">
    <location>
        <begin position="77"/>
        <end position="231"/>
    </location>
</feature>
<reference evidence="2" key="2">
    <citation type="submission" date="2023-05" db="EMBL/GenBank/DDBJ databases">
        <authorList>
            <consortium name="Lawrence Berkeley National Laboratory"/>
            <person name="Steindorff A."/>
            <person name="Hensen N."/>
            <person name="Bonometti L."/>
            <person name="Westerberg I."/>
            <person name="Brannstrom I.O."/>
            <person name="Guillou S."/>
            <person name="Cros-Aarteil S."/>
            <person name="Calhoun S."/>
            <person name="Haridas S."/>
            <person name="Kuo A."/>
            <person name="Mondo S."/>
            <person name="Pangilinan J."/>
            <person name="Riley R."/>
            <person name="Labutti K."/>
            <person name="Andreopoulos B."/>
            <person name="Lipzen A."/>
            <person name="Chen C."/>
            <person name="Yanf M."/>
            <person name="Daum C."/>
            <person name="Ng V."/>
            <person name="Clum A."/>
            <person name="Ohm R."/>
            <person name="Martin F."/>
            <person name="Silar P."/>
            <person name="Natvig D."/>
            <person name="Lalanne C."/>
            <person name="Gautier V."/>
            <person name="Ament-Velasquez S.L."/>
            <person name="Kruys A."/>
            <person name="Hutchinson M.I."/>
            <person name="Powell A.J."/>
            <person name="Barry K."/>
            <person name="Miller A.N."/>
            <person name="Grigoriev I.V."/>
            <person name="Debuchy R."/>
            <person name="Gladieux P."/>
            <person name="Thoren M.H."/>
            <person name="Johannesson H."/>
        </authorList>
    </citation>
    <scope>NUCLEOTIDE SEQUENCE</scope>
    <source>
        <strain evidence="2">CBS 990.96</strain>
    </source>
</reference>
<dbReference type="Pfam" id="PF06985">
    <property type="entry name" value="HET"/>
    <property type="match status" value="1"/>
</dbReference>
<dbReference type="EMBL" id="MU865350">
    <property type="protein sequence ID" value="KAK4226288.1"/>
    <property type="molecule type" value="Genomic_DNA"/>
</dbReference>
<name>A0AAN7BMX2_9PEZI</name>
<dbReference type="InterPro" id="IPR052895">
    <property type="entry name" value="HetReg/Transcr_Mod"/>
</dbReference>
<organism evidence="2 3">
    <name type="scientific">Podospora fimiseda</name>
    <dbReference type="NCBI Taxonomy" id="252190"/>
    <lineage>
        <taxon>Eukaryota</taxon>
        <taxon>Fungi</taxon>
        <taxon>Dikarya</taxon>
        <taxon>Ascomycota</taxon>
        <taxon>Pezizomycotina</taxon>
        <taxon>Sordariomycetes</taxon>
        <taxon>Sordariomycetidae</taxon>
        <taxon>Sordariales</taxon>
        <taxon>Podosporaceae</taxon>
        <taxon>Podospora</taxon>
    </lineage>
</organism>
<dbReference type="PANTHER" id="PTHR24148:SF64">
    <property type="entry name" value="HETEROKARYON INCOMPATIBILITY DOMAIN-CONTAINING PROTEIN"/>
    <property type="match status" value="1"/>
</dbReference>
<dbReference type="Proteomes" id="UP001301958">
    <property type="component" value="Unassembled WGS sequence"/>
</dbReference>
<keyword evidence="3" id="KW-1185">Reference proteome</keyword>
<dbReference type="AlphaFoldDB" id="A0AAN7BMX2"/>
<sequence length="646" mass="72406">MSDDLLPGAHPLGGYSTSLALLGTAPDAPRDKKYVYQPFPPGGKYIRLLEISHGPDGQNQASYKLHALPLSECCGRFEALSYVWGDPSPEVQIEIEGKILCITFNLSYALDALRPSRNDKPRLLWIDAVCVNQEDLDERSQQVRLMRKIYESSASVPVWLGKDDTGIAQECFDLLKATATASRDLMRKYETGNNIPNPLPENPIRADRKKWALVKEMASLPWFTRVWVLQEAGLAPQATLIWGTATADFSDMIEVALLSWGGGHLFPLPDIGLFKVLDTFIDLWNTFATRTSWTTHLSRGLVKPLEDERSKTTLAEILHLGRRFSATDLRDYVFAFLGHPSALDSVTGKLLICPDYKKPLLEVYYDAACALVKETTDLGFFLSCVDRDQETLDSSFPSWVPQWHLAKNVAAIGYPAHWFFAGGKQKNAKFSISEGRRLTIRGIVLDTITWLGPATTMEDYVIDYPSEKRNSGDVMPVVDTIWRELTAQEGGFTSRYGPENKTDAFFTTLVADRMRLEDADEETANQYRRSFRAYCAKSGCRSIDPGYPEVVPQAEAWLFERDVAWAANNRRFFGTKTGWYGLGHKLAREGDVCCVFEGVRVPAVLRPVGGGFYKLIGEAYVHGVMRGEAIDMMKKGLFEEQDIVIV</sequence>
<reference evidence="2" key="1">
    <citation type="journal article" date="2023" name="Mol. Phylogenet. Evol.">
        <title>Genome-scale phylogeny and comparative genomics of the fungal order Sordariales.</title>
        <authorList>
            <person name="Hensen N."/>
            <person name="Bonometti L."/>
            <person name="Westerberg I."/>
            <person name="Brannstrom I.O."/>
            <person name="Guillou S."/>
            <person name="Cros-Aarteil S."/>
            <person name="Calhoun S."/>
            <person name="Haridas S."/>
            <person name="Kuo A."/>
            <person name="Mondo S."/>
            <person name="Pangilinan J."/>
            <person name="Riley R."/>
            <person name="LaButti K."/>
            <person name="Andreopoulos B."/>
            <person name="Lipzen A."/>
            <person name="Chen C."/>
            <person name="Yan M."/>
            <person name="Daum C."/>
            <person name="Ng V."/>
            <person name="Clum A."/>
            <person name="Steindorff A."/>
            <person name="Ohm R.A."/>
            <person name="Martin F."/>
            <person name="Silar P."/>
            <person name="Natvig D.O."/>
            <person name="Lalanne C."/>
            <person name="Gautier V."/>
            <person name="Ament-Velasquez S.L."/>
            <person name="Kruys A."/>
            <person name="Hutchinson M.I."/>
            <person name="Powell A.J."/>
            <person name="Barry K."/>
            <person name="Miller A.N."/>
            <person name="Grigoriev I.V."/>
            <person name="Debuchy R."/>
            <person name="Gladieux P."/>
            <person name="Hiltunen Thoren M."/>
            <person name="Johannesson H."/>
        </authorList>
    </citation>
    <scope>NUCLEOTIDE SEQUENCE</scope>
    <source>
        <strain evidence="2">CBS 990.96</strain>
    </source>
</reference>